<protein>
    <submittedName>
        <fullName evidence="1">Uncharacterized protein</fullName>
    </submittedName>
</protein>
<gene>
    <name evidence="1" type="ORF">BK798_05465</name>
</gene>
<evidence type="ECO:0000313" key="1">
    <source>
        <dbReference type="EMBL" id="ATZ59905.1"/>
    </source>
</evidence>
<proteinExistence type="predicted"/>
<sequence length="152" mass="17343">MTLFTNGYITLPIPKGFQSINSTEEFVELVLVDPTKPMTIKVSVTPTLAGLVDIKESIEKNFENGNGELIFSDFLPINEDIYYSAISSIDDGEVSARCNEFLFVKDNNLYSFEFVYPYADAELDDFYLNMIRSLKIGKAKYIVEKESYRLNE</sequence>
<evidence type="ECO:0000313" key="2">
    <source>
        <dbReference type="Proteomes" id="UP000232133"/>
    </source>
</evidence>
<dbReference type="AlphaFoldDB" id="A0A2H4U712"/>
<organism evidence="1 2">
    <name type="scientific">Methanobrevibacter smithii</name>
    <dbReference type="NCBI Taxonomy" id="2173"/>
    <lineage>
        <taxon>Archaea</taxon>
        <taxon>Methanobacteriati</taxon>
        <taxon>Methanobacteriota</taxon>
        <taxon>Methanomada group</taxon>
        <taxon>Methanobacteria</taxon>
        <taxon>Methanobacteriales</taxon>
        <taxon>Methanobacteriaceae</taxon>
        <taxon>Methanobrevibacter</taxon>
    </lineage>
</organism>
<dbReference type="RefSeq" id="WP_004033322.1">
    <property type="nucleotide sequence ID" value="NZ_AP025586.1"/>
</dbReference>
<dbReference type="GeneID" id="78818101"/>
<reference evidence="1 2" key="1">
    <citation type="submission" date="2016-10" db="EMBL/GenBank/DDBJ databases">
        <authorList>
            <person name="Varghese N."/>
        </authorList>
    </citation>
    <scope>NUCLEOTIDE SEQUENCE [LARGE SCALE GENOMIC DNA]</scope>
    <source>
        <strain evidence="1 2">KB11</strain>
    </source>
</reference>
<name>A0A2H4U712_METSM</name>
<dbReference type="EMBL" id="CP017803">
    <property type="protein sequence ID" value="ATZ59905.1"/>
    <property type="molecule type" value="Genomic_DNA"/>
</dbReference>
<dbReference type="Proteomes" id="UP000232133">
    <property type="component" value="Chromosome"/>
</dbReference>
<accession>A0A2H4U712</accession>